<feature type="region of interest" description="Disordered" evidence="1">
    <location>
        <begin position="1"/>
        <end position="52"/>
    </location>
</feature>
<dbReference type="PANTHER" id="PTHR37540">
    <property type="entry name" value="TRANSCRIPTION FACTOR (ACR-2), PUTATIVE-RELATED-RELATED"/>
    <property type="match status" value="1"/>
</dbReference>
<feature type="transmembrane region" description="Helical" evidence="2">
    <location>
        <begin position="339"/>
        <end position="361"/>
    </location>
</feature>
<dbReference type="RefSeq" id="XP_038747625.1">
    <property type="nucleotide sequence ID" value="XM_038886921.1"/>
</dbReference>
<name>A0A9P6I8F9_9PEZI</name>
<proteinExistence type="predicted"/>
<dbReference type="Proteomes" id="UP000781932">
    <property type="component" value="Unassembled WGS sequence"/>
</dbReference>
<evidence type="ECO:0000313" key="3">
    <source>
        <dbReference type="EMBL" id="KAF9878164.1"/>
    </source>
</evidence>
<dbReference type="GeneID" id="62159995"/>
<feature type="compositionally biased region" description="Low complexity" evidence="1">
    <location>
        <begin position="36"/>
        <end position="49"/>
    </location>
</feature>
<evidence type="ECO:0000256" key="2">
    <source>
        <dbReference type="SAM" id="Phobius"/>
    </source>
</evidence>
<evidence type="ECO:0000256" key="1">
    <source>
        <dbReference type="SAM" id="MobiDB-lite"/>
    </source>
</evidence>
<keyword evidence="4" id="KW-1185">Reference proteome</keyword>
<dbReference type="AlphaFoldDB" id="A0A9P6I8F9"/>
<organism evidence="3 4">
    <name type="scientific">Colletotrichum karsti</name>
    <dbReference type="NCBI Taxonomy" id="1095194"/>
    <lineage>
        <taxon>Eukaryota</taxon>
        <taxon>Fungi</taxon>
        <taxon>Dikarya</taxon>
        <taxon>Ascomycota</taxon>
        <taxon>Pezizomycotina</taxon>
        <taxon>Sordariomycetes</taxon>
        <taxon>Hypocreomycetidae</taxon>
        <taxon>Glomerellales</taxon>
        <taxon>Glomerellaceae</taxon>
        <taxon>Colletotrichum</taxon>
        <taxon>Colletotrichum boninense species complex</taxon>
    </lineage>
</organism>
<keyword evidence="2" id="KW-1133">Transmembrane helix</keyword>
<evidence type="ECO:0000313" key="4">
    <source>
        <dbReference type="Proteomes" id="UP000781932"/>
    </source>
</evidence>
<sequence>MRGKNTRASRAAPTRRTSAKKEDKARRSQELVAAVSAGSTPSSSGSSDESCGEDQEEGLLKILYAPHDVFMCPFADDIDSSSREMLFDFYTVIKEAMYPVEWCVRFDASKTPWFFWLMMDPAYLHSTLFTVALLNDWVRGTKRSKKTNYHIGKTLKYLNQNLANKDTAVADSTVATIVTVSIVAELFGDHASSTAHVAGLRQIVKLRGGVDSFQHNLQLYAKTCRVDIGWSLITGEMPVYYREKLSYERSFTSILGPCPGGLEPQQGHCPIRSYVDSLDLRLSNIFQDTQDFSRMVNYLFRMKKMDPDKFQALMTSVQYRLIYLKLDDDADIMAEAFRLAMLGFIASLFLHVLGLKMNFIWMTNRFRETLNKVDMSQLSTPAAKTVFAWTLVMGSMTVFSEADDSWLLPKLASVQGSLGQTWPEAKKNLDKVMWINVAHDLKGVQVFGRLVLHVAKIPSPPSAGESELSAADSVFRYAVSSAV</sequence>
<reference evidence="3" key="1">
    <citation type="submission" date="2020-03" db="EMBL/GenBank/DDBJ databases">
        <authorList>
            <person name="He L."/>
        </authorList>
    </citation>
    <scope>NUCLEOTIDE SEQUENCE</scope>
    <source>
        <strain evidence="3">CkLH20</strain>
    </source>
</reference>
<keyword evidence="2" id="KW-0812">Transmembrane</keyword>
<keyword evidence="2" id="KW-0472">Membrane</keyword>
<dbReference type="EMBL" id="JAATWM020000011">
    <property type="protein sequence ID" value="KAF9878164.1"/>
    <property type="molecule type" value="Genomic_DNA"/>
</dbReference>
<reference evidence="3" key="2">
    <citation type="submission" date="2020-11" db="EMBL/GenBank/DDBJ databases">
        <title>Whole genome sequencing of Colletotrichum sp.</title>
        <authorList>
            <person name="Li H."/>
        </authorList>
    </citation>
    <scope>NUCLEOTIDE SEQUENCE</scope>
    <source>
        <strain evidence="3">CkLH20</strain>
    </source>
</reference>
<feature type="compositionally biased region" description="Basic and acidic residues" evidence="1">
    <location>
        <begin position="19"/>
        <end position="29"/>
    </location>
</feature>
<accession>A0A9P6I8F9</accession>
<comment type="caution">
    <text evidence="3">The sequence shown here is derived from an EMBL/GenBank/DDBJ whole genome shotgun (WGS) entry which is preliminary data.</text>
</comment>
<gene>
    <name evidence="3" type="ORF">CkaCkLH20_04202</name>
</gene>
<dbReference type="OrthoDB" id="4158087at2759"/>
<protein>
    <submittedName>
        <fullName evidence="3">Uncharacterized protein</fullName>
    </submittedName>
</protein>